<evidence type="ECO:0000313" key="7">
    <source>
        <dbReference type="Proteomes" id="UP000657931"/>
    </source>
</evidence>
<dbReference type="SUPFAM" id="SSF55781">
    <property type="entry name" value="GAF domain-like"/>
    <property type="match status" value="1"/>
</dbReference>
<protein>
    <submittedName>
        <fullName evidence="6">IclR family transcriptional regulator</fullName>
    </submittedName>
</protein>
<dbReference type="Proteomes" id="UP000657931">
    <property type="component" value="Unassembled WGS sequence"/>
</dbReference>
<dbReference type="InterPro" id="IPR014757">
    <property type="entry name" value="Tscrpt_reg_IclR_C"/>
</dbReference>
<evidence type="ECO:0000256" key="2">
    <source>
        <dbReference type="ARBA" id="ARBA00023125"/>
    </source>
</evidence>
<dbReference type="InterPro" id="IPR036388">
    <property type="entry name" value="WH-like_DNA-bd_sf"/>
</dbReference>
<keyword evidence="2" id="KW-0238">DNA-binding</keyword>
<evidence type="ECO:0000259" key="5">
    <source>
        <dbReference type="PROSITE" id="PS51078"/>
    </source>
</evidence>
<sequence>MRRGRRVKTKTTSRLSSVQNALRILKSFSTYQPVQKVSELAVELGLAKSTVSRLVATLVSEGFLIKDDDSRGYRLGLSVLTLGGIVTNNLEIYKEAAPVLNKLVNNTGETAHLAILDGIDTIYIHKEECHHPVRILTHIGRKNPSYCTSTGKVLLAFNDDYLVEEIIKQGLRSFTSNTITDPILLKSELDQVRKQNYALSTEELTEGTKSIAAPIRDHRGKVVCAVNIVGPIQRMNDYHIPEMAKRVIEAGNEASKRLGYDERYFKKLRF</sequence>
<dbReference type="Gene3D" id="3.30.450.40">
    <property type="match status" value="1"/>
</dbReference>
<gene>
    <name evidence="6" type="ORF">H9655_16665</name>
</gene>
<dbReference type="InterPro" id="IPR050707">
    <property type="entry name" value="HTH_MetabolicPath_Reg"/>
</dbReference>
<dbReference type="Pfam" id="PF01614">
    <property type="entry name" value="IclR_C"/>
    <property type="match status" value="1"/>
</dbReference>
<dbReference type="PANTHER" id="PTHR30136">
    <property type="entry name" value="HELIX-TURN-HELIX TRANSCRIPTIONAL REGULATOR, ICLR FAMILY"/>
    <property type="match status" value="1"/>
</dbReference>
<dbReference type="InterPro" id="IPR029016">
    <property type="entry name" value="GAF-like_dom_sf"/>
</dbReference>
<dbReference type="Gene3D" id="1.10.10.10">
    <property type="entry name" value="Winged helix-like DNA-binding domain superfamily/Winged helix DNA-binding domain"/>
    <property type="match status" value="1"/>
</dbReference>
<dbReference type="SMART" id="SM00346">
    <property type="entry name" value="HTH_ICLR"/>
    <property type="match status" value="1"/>
</dbReference>
<dbReference type="PROSITE" id="PS51078">
    <property type="entry name" value="ICLR_ED"/>
    <property type="match status" value="1"/>
</dbReference>
<reference evidence="6 7" key="1">
    <citation type="submission" date="2020-08" db="EMBL/GenBank/DDBJ databases">
        <title>A Genomic Blueprint of the Chicken Gut Microbiome.</title>
        <authorList>
            <person name="Gilroy R."/>
            <person name="Ravi A."/>
            <person name="Getino M."/>
            <person name="Pursley I."/>
            <person name="Horton D.L."/>
            <person name="Alikhan N.-F."/>
            <person name="Baker D."/>
            <person name="Gharbi K."/>
            <person name="Hall N."/>
            <person name="Watson M."/>
            <person name="Adriaenssens E.M."/>
            <person name="Foster-Nyarko E."/>
            <person name="Jarju S."/>
            <person name="Secka A."/>
            <person name="Antonio M."/>
            <person name="Oren A."/>
            <person name="Chaudhuri R."/>
            <person name="La Ragione R.M."/>
            <person name="Hildebrand F."/>
            <person name="Pallen M.J."/>
        </authorList>
    </citation>
    <scope>NUCLEOTIDE SEQUENCE [LARGE SCALE GENOMIC DNA]</scope>
    <source>
        <strain evidence="6 7">Sa5YUA1</strain>
    </source>
</reference>
<evidence type="ECO:0000313" key="6">
    <source>
        <dbReference type="EMBL" id="MBD7938668.1"/>
    </source>
</evidence>
<feature type="domain" description="IclR-ED" evidence="5">
    <location>
        <begin position="78"/>
        <end position="260"/>
    </location>
</feature>
<accession>A0ABR8QT50</accession>
<dbReference type="PROSITE" id="PS51077">
    <property type="entry name" value="HTH_ICLR"/>
    <property type="match status" value="1"/>
</dbReference>
<organism evidence="6 7">
    <name type="scientific">Cytobacillus stercorigallinarum</name>
    <dbReference type="NCBI Taxonomy" id="2762240"/>
    <lineage>
        <taxon>Bacteria</taxon>
        <taxon>Bacillati</taxon>
        <taxon>Bacillota</taxon>
        <taxon>Bacilli</taxon>
        <taxon>Bacillales</taxon>
        <taxon>Bacillaceae</taxon>
        <taxon>Cytobacillus</taxon>
    </lineage>
</organism>
<comment type="caution">
    <text evidence="6">The sequence shown here is derived from an EMBL/GenBank/DDBJ whole genome shotgun (WGS) entry which is preliminary data.</text>
</comment>
<keyword evidence="3" id="KW-0804">Transcription</keyword>
<dbReference type="Pfam" id="PF09339">
    <property type="entry name" value="HTH_IclR"/>
    <property type="match status" value="1"/>
</dbReference>
<dbReference type="SUPFAM" id="SSF46785">
    <property type="entry name" value="Winged helix' DNA-binding domain"/>
    <property type="match status" value="1"/>
</dbReference>
<dbReference type="InterPro" id="IPR036390">
    <property type="entry name" value="WH_DNA-bd_sf"/>
</dbReference>
<keyword evidence="1" id="KW-0805">Transcription regulation</keyword>
<keyword evidence="7" id="KW-1185">Reference proteome</keyword>
<dbReference type="EMBL" id="JACSQT010000009">
    <property type="protein sequence ID" value="MBD7938668.1"/>
    <property type="molecule type" value="Genomic_DNA"/>
</dbReference>
<feature type="domain" description="HTH iclR-type" evidence="4">
    <location>
        <begin position="15"/>
        <end position="77"/>
    </location>
</feature>
<name>A0ABR8QT50_9BACI</name>
<proteinExistence type="predicted"/>
<dbReference type="InterPro" id="IPR005471">
    <property type="entry name" value="Tscrpt_reg_IclR_N"/>
</dbReference>
<evidence type="ECO:0000256" key="1">
    <source>
        <dbReference type="ARBA" id="ARBA00023015"/>
    </source>
</evidence>
<evidence type="ECO:0000259" key="4">
    <source>
        <dbReference type="PROSITE" id="PS51077"/>
    </source>
</evidence>
<dbReference type="PANTHER" id="PTHR30136:SF35">
    <property type="entry name" value="HTH-TYPE TRANSCRIPTIONAL REGULATOR RV1719"/>
    <property type="match status" value="1"/>
</dbReference>
<evidence type="ECO:0000256" key="3">
    <source>
        <dbReference type="ARBA" id="ARBA00023163"/>
    </source>
</evidence>